<reference evidence="3 4" key="1">
    <citation type="journal article" date="2018" name="Front. Plant Sci.">
        <title>Red Clover (Trifolium pratense) and Zigzag Clover (T. medium) - A Picture of Genomic Similarities and Differences.</title>
        <authorList>
            <person name="Dluhosova J."/>
            <person name="Istvanek J."/>
            <person name="Nedelnik J."/>
            <person name="Repkova J."/>
        </authorList>
    </citation>
    <scope>NUCLEOTIDE SEQUENCE [LARGE SCALE GENOMIC DNA]</scope>
    <source>
        <strain evidence="4">cv. 10/8</strain>
        <tissue evidence="3">Leaf</tissue>
    </source>
</reference>
<dbReference type="EMBL" id="LXQA010013202">
    <property type="protein sequence ID" value="MCH87945.1"/>
    <property type="molecule type" value="Genomic_DNA"/>
</dbReference>
<evidence type="ECO:0000256" key="2">
    <source>
        <dbReference type="SAM" id="Phobius"/>
    </source>
</evidence>
<dbReference type="Proteomes" id="UP000265520">
    <property type="component" value="Unassembled WGS sequence"/>
</dbReference>
<comment type="caution">
    <text evidence="3">The sequence shown here is derived from an EMBL/GenBank/DDBJ whole genome shotgun (WGS) entry which is preliminary data.</text>
</comment>
<gene>
    <name evidence="3" type="ORF">A2U01_0008826</name>
</gene>
<feature type="compositionally biased region" description="Gly residues" evidence="1">
    <location>
        <begin position="1"/>
        <end position="12"/>
    </location>
</feature>
<keyword evidence="4" id="KW-1185">Reference proteome</keyword>
<dbReference type="AlphaFoldDB" id="A0A392MLH3"/>
<proteinExistence type="predicted"/>
<keyword evidence="2" id="KW-0472">Membrane</keyword>
<evidence type="ECO:0000256" key="1">
    <source>
        <dbReference type="SAM" id="MobiDB-lite"/>
    </source>
</evidence>
<accession>A0A392MLH3</accession>
<evidence type="ECO:0000313" key="4">
    <source>
        <dbReference type="Proteomes" id="UP000265520"/>
    </source>
</evidence>
<feature type="transmembrane region" description="Helical" evidence="2">
    <location>
        <begin position="42"/>
        <end position="59"/>
    </location>
</feature>
<organism evidence="3 4">
    <name type="scientific">Trifolium medium</name>
    <dbReference type="NCBI Taxonomy" id="97028"/>
    <lineage>
        <taxon>Eukaryota</taxon>
        <taxon>Viridiplantae</taxon>
        <taxon>Streptophyta</taxon>
        <taxon>Embryophyta</taxon>
        <taxon>Tracheophyta</taxon>
        <taxon>Spermatophyta</taxon>
        <taxon>Magnoliopsida</taxon>
        <taxon>eudicotyledons</taxon>
        <taxon>Gunneridae</taxon>
        <taxon>Pentapetalae</taxon>
        <taxon>rosids</taxon>
        <taxon>fabids</taxon>
        <taxon>Fabales</taxon>
        <taxon>Fabaceae</taxon>
        <taxon>Papilionoideae</taxon>
        <taxon>50 kb inversion clade</taxon>
        <taxon>NPAAA clade</taxon>
        <taxon>Hologalegina</taxon>
        <taxon>IRL clade</taxon>
        <taxon>Trifolieae</taxon>
        <taxon>Trifolium</taxon>
    </lineage>
</organism>
<protein>
    <submittedName>
        <fullName evidence="3">Uncharacterized protein</fullName>
    </submittedName>
</protein>
<keyword evidence="2" id="KW-0812">Transmembrane</keyword>
<feature type="region of interest" description="Disordered" evidence="1">
    <location>
        <begin position="1"/>
        <end position="21"/>
    </location>
</feature>
<sequence length="69" mass="7844">MEVSVGGRGGAARGRPGRGRRKRAWHEWEKFYRRKMKITKDANKAFAVILAFPITVILNDTQSFAVLLL</sequence>
<keyword evidence="2" id="KW-1133">Transmembrane helix</keyword>
<evidence type="ECO:0000313" key="3">
    <source>
        <dbReference type="EMBL" id="MCH87945.1"/>
    </source>
</evidence>
<name>A0A392MLH3_9FABA</name>